<dbReference type="EMBL" id="JAHHGM010000007">
    <property type="protein sequence ID" value="MBT2989276.1"/>
    <property type="molecule type" value="Genomic_DNA"/>
</dbReference>
<dbReference type="GO" id="GO:0042866">
    <property type="term" value="P:pyruvate biosynthetic process"/>
    <property type="evidence" value="ECO:0007669"/>
    <property type="project" value="UniProtKB-UniRule"/>
</dbReference>
<dbReference type="Pfam" id="PF04345">
    <property type="entry name" value="Chor_lyase"/>
    <property type="match status" value="1"/>
</dbReference>
<dbReference type="GO" id="GO:0008813">
    <property type="term" value="F:chorismate lyase activity"/>
    <property type="evidence" value="ECO:0007669"/>
    <property type="project" value="UniProtKB-UniRule"/>
</dbReference>
<dbReference type="HAMAP" id="MF_01632">
    <property type="entry name" value="UbiC"/>
    <property type="match status" value="1"/>
</dbReference>
<comment type="caution">
    <text evidence="4">Lacks conserved residue(s) required for the propagation of feature annotation.</text>
</comment>
<keyword evidence="3 4" id="KW-0456">Lyase</keyword>
<comment type="similarity">
    <text evidence="4">Belongs to the UbiC family.</text>
</comment>
<dbReference type="SUPFAM" id="SSF64288">
    <property type="entry name" value="Chorismate lyase-like"/>
    <property type="match status" value="1"/>
</dbReference>
<keyword evidence="1 4" id="KW-0963">Cytoplasm</keyword>
<dbReference type="EC" id="4.1.3.40" evidence="4"/>
<dbReference type="GO" id="GO:0006744">
    <property type="term" value="P:ubiquinone biosynthetic process"/>
    <property type="evidence" value="ECO:0007669"/>
    <property type="project" value="UniProtKB-UniRule"/>
</dbReference>
<comment type="caution">
    <text evidence="5">The sequence shown here is derived from an EMBL/GenBank/DDBJ whole genome shotgun (WGS) entry which is preliminary data.</text>
</comment>
<dbReference type="Proteomes" id="UP000770889">
    <property type="component" value="Unassembled WGS sequence"/>
</dbReference>
<dbReference type="PANTHER" id="PTHR38683:SF1">
    <property type="entry name" value="CHORISMATE PYRUVATE-LYASE"/>
    <property type="match status" value="1"/>
</dbReference>
<comment type="catalytic activity">
    <reaction evidence="4">
        <text>chorismate = 4-hydroxybenzoate + pyruvate</text>
        <dbReference type="Rhea" id="RHEA:16505"/>
        <dbReference type="ChEBI" id="CHEBI:15361"/>
        <dbReference type="ChEBI" id="CHEBI:17879"/>
        <dbReference type="ChEBI" id="CHEBI:29748"/>
        <dbReference type="EC" id="4.1.3.40"/>
    </reaction>
</comment>
<reference evidence="5 6" key="1">
    <citation type="submission" date="2021-05" db="EMBL/GenBank/DDBJ databases">
        <title>Genetic and Functional Diversity in Clade A Lucinid endosymbionts from the Bahamas.</title>
        <authorList>
            <person name="Giani N.M."/>
            <person name="Engel A.S."/>
            <person name="Campbell B.J."/>
        </authorList>
    </citation>
    <scope>NUCLEOTIDE SEQUENCE [LARGE SCALE GENOMIC DNA]</scope>
    <source>
        <strain evidence="5">LUC16012Gg_MoonRockCtena</strain>
    </source>
</reference>
<protein>
    <recommendedName>
        <fullName evidence="4">Probable chorismate pyruvate-lyase</fullName>
        <shortName evidence="4">CL</shortName>
        <shortName evidence="4">CPL</shortName>
        <ecNumber evidence="4">4.1.3.40</ecNumber>
    </recommendedName>
</protein>
<proteinExistence type="inferred from homology"/>
<dbReference type="InterPro" id="IPR028978">
    <property type="entry name" value="Chorismate_lyase_/UTRA_dom_sf"/>
</dbReference>
<dbReference type="AlphaFoldDB" id="A0A944M795"/>
<comment type="pathway">
    <text evidence="4">Cofactor biosynthesis; ubiquinone biosynthesis.</text>
</comment>
<comment type="function">
    <text evidence="4">Removes the pyruvyl group from chorismate, with concomitant aromatization of the ring, to provide 4-hydroxybenzoate (4HB) for the ubiquinone pathway.</text>
</comment>
<dbReference type="PANTHER" id="PTHR38683">
    <property type="entry name" value="CHORISMATE PYRUVATE-LYASE"/>
    <property type="match status" value="1"/>
</dbReference>
<keyword evidence="4" id="KW-0670">Pyruvate</keyword>
<accession>A0A944M795</accession>
<keyword evidence="2 4" id="KW-0831">Ubiquinone biosynthesis</keyword>
<feature type="binding site" evidence="4">
    <location>
        <position position="118"/>
    </location>
    <ligand>
        <name>substrate</name>
    </ligand>
</feature>
<evidence type="ECO:0000256" key="3">
    <source>
        <dbReference type="ARBA" id="ARBA00023239"/>
    </source>
</evidence>
<dbReference type="GO" id="GO:0005829">
    <property type="term" value="C:cytosol"/>
    <property type="evidence" value="ECO:0007669"/>
    <property type="project" value="TreeGrafter"/>
</dbReference>
<evidence type="ECO:0000256" key="4">
    <source>
        <dbReference type="HAMAP-Rule" id="MF_01632"/>
    </source>
</evidence>
<gene>
    <name evidence="4" type="primary">ubiC</name>
    <name evidence="5" type="ORF">KME65_09955</name>
</gene>
<evidence type="ECO:0000313" key="5">
    <source>
        <dbReference type="EMBL" id="MBT2989276.1"/>
    </source>
</evidence>
<comment type="subcellular location">
    <subcellularLocation>
        <location evidence="4">Cytoplasm</location>
    </subcellularLocation>
</comment>
<organism evidence="5 6">
    <name type="scientific">Candidatus Thiodiazotropha taylori</name>
    <dbReference type="NCBI Taxonomy" id="2792791"/>
    <lineage>
        <taxon>Bacteria</taxon>
        <taxon>Pseudomonadati</taxon>
        <taxon>Pseudomonadota</taxon>
        <taxon>Gammaproteobacteria</taxon>
        <taxon>Chromatiales</taxon>
        <taxon>Sedimenticolaceae</taxon>
        <taxon>Candidatus Thiodiazotropha</taxon>
    </lineage>
</organism>
<sequence>MSSRSNREPNWYDWRQRSSLQIPQFVGSWLGDRGSLTQRVIQSCGGGQFRVRLLHQGWGTPLNSECRILRMRRGMVALVRDVELLCDQLPWVFARTLIPVSSLKGAAQRLTQLGEKPLGAVLFSDPKVSRGATQVARLLPRQPLFETACNNLREKPDHLWGRRTLYYVEKRPLLVNEIFLPTLPLQGDGR</sequence>
<name>A0A944M795_9GAMM</name>
<evidence type="ECO:0000256" key="2">
    <source>
        <dbReference type="ARBA" id="ARBA00022688"/>
    </source>
</evidence>
<dbReference type="InterPro" id="IPR007440">
    <property type="entry name" value="Chorismate--pyruvate_lyase"/>
</dbReference>
<feature type="binding site" evidence="4">
    <location>
        <position position="177"/>
    </location>
    <ligand>
        <name>substrate</name>
    </ligand>
</feature>
<evidence type="ECO:0000313" key="6">
    <source>
        <dbReference type="Proteomes" id="UP000770889"/>
    </source>
</evidence>
<evidence type="ECO:0000256" key="1">
    <source>
        <dbReference type="ARBA" id="ARBA00022490"/>
    </source>
</evidence>
<dbReference type="Gene3D" id="3.40.1410.10">
    <property type="entry name" value="Chorismate lyase-like"/>
    <property type="match status" value="1"/>
</dbReference>
<feature type="binding site" evidence="4">
    <location>
        <position position="80"/>
    </location>
    <ligand>
        <name>substrate</name>
    </ligand>
</feature>